<evidence type="ECO:0000259" key="1">
    <source>
        <dbReference type="Pfam" id="PF01841"/>
    </source>
</evidence>
<accession>A0A1J5UBU8</accession>
<evidence type="ECO:0000313" key="3">
    <source>
        <dbReference type="Proteomes" id="UP000183615"/>
    </source>
</evidence>
<evidence type="ECO:0000313" key="2">
    <source>
        <dbReference type="EMBL" id="OIR21774.1"/>
    </source>
</evidence>
<dbReference type="InterPro" id="IPR038765">
    <property type="entry name" value="Papain-like_cys_pep_sf"/>
</dbReference>
<dbReference type="EMBL" id="MIYZ01000035">
    <property type="protein sequence ID" value="OIR21774.1"/>
    <property type="molecule type" value="Genomic_DNA"/>
</dbReference>
<comment type="caution">
    <text evidence="2">The sequence shown here is derived from an EMBL/GenBank/DDBJ whole genome shotgun (WGS) entry which is preliminary data.</text>
</comment>
<dbReference type="InterPro" id="IPR002931">
    <property type="entry name" value="Transglutaminase-like"/>
</dbReference>
<dbReference type="Proteomes" id="UP000183615">
    <property type="component" value="Unassembled WGS sequence"/>
</dbReference>
<organism evidence="2 3">
    <name type="scientific">Marine Group III euryarchaeote CG-Epi2</name>
    <dbReference type="NCBI Taxonomy" id="1888996"/>
    <lineage>
        <taxon>Archaea</taxon>
        <taxon>Methanobacteriati</taxon>
        <taxon>Thermoplasmatota</taxon>
        <taxon>Thermoplasmata</taxon>
        <taxon>Candidatus Thermoprofundales</taxon>
    </lineage>
</organism>
<gene>
    <name evidence="2" type="ORF">BET99_05745</name>
</gene>
<sequence length="403" mass="45979">MQLCDFCGFVISQDDIKCRNCSSPIPGREEVDNVKILPKIKKETIEYTPPNNWGRYIPRKTLALILVIGLVMAPQTQTLINDGKEYWEDINTPYYSIPQTLELTLVRNFTIYLPGESGFSDYSLILSKPENRPSWPQQDSENWQEVESVSVYPDYNENEAGRMEWNGTLEGKDRHYIEVTYKVSVNTLRPDLNSENSGNLEDIPEGYETYLMDEWLIEPSLPEIEELATQMVNGTEGNVILILQNIYDYIMNGYTYQRSSIPKSCPETMNQTYGDCDDFSILFSSIARAAGIPTWLELGKIPAYVDSQNGKCDLKDWGGHAWVNAIVPLKDGTVTTVNIDIANSYFMWMPAYRISDWVDDGNGENLYSYYYLFSSQGTAKANYLENTYVSNCELSGNLKLEEL</sequence>
<dbReference type="Gene3D" id="3.10.620.30">
    <property type="match status" value="1"/>
</dbReference>
<dbReference type="PANTHER" id="PTHR33490">
    <property type="entry name" value="BLR5614 PROTEIN-RELATED"/>
    <property type="match status" value="1"/>
</dbReference>
<dbReference type="SUPFAM" id="SSF54001">
    <property type="entry name" value="Cysteine proteinases"/>
    <property type="match status" value="1"/>
</dbReference>
<dbReference type="PANTHER" id="PTHR33490:SF6">
    <property type="entry name" value="SLL1049 PROTEIN"/>
    <property type="match status" value="1"/>
</dbReference>
<dbReference type="AlphaFoldDB" id="A0A1J5UBU8"/>
<feature type="domain" description="Transglutaminase-like" evidence="1">
    <location>
        <begin position="227"/>
        <end position="327"/>
    </location>
</feature>
<dbReference type="Pfam" id="PF01841">
    <property type="entry name" value="Transglut_core"/>
    <property type="match status" value="1"/>
</dbReference>
<protein>
    <recommendedName>
        <fullName evidence="1">Transglutaminase-like domain-containing protein</fullName>
    </recommendedName>
</protein>
<proteinExistence type="predicted"/>
<reference evidence="2 3" key="1">
    <citation type="submission" date="2016-08" db="EMBL/GenBank/DDBJ databases">
        <title>New Insights into Marine Group III Euryarchaeota, from dark to light.</title>
        <authorList>
            <person name="Haro-Moreno J.M."/>
            <person name="Rodriguez-Valera F."/>
            <person name="Lopez-Garcia P."/>
            <person name="Moreira D."/>
            <person name="Martin-Cuadrado A.B."/>
        </authorList>
    </citation>
    <scope>NUCLEOTIDE SEQUENCE [LARGE SCALE GENOMIC DNA]</scope>
    <source>
        <strain evidence="2">CG-Epi2</strain>
    </source>
</reference>
<name>A0A1J5UBU8_9ARCH</name>